<organism evidence="1 2">
    <name type="scientific">Neptuniibacter caesariensis</name>
    <dbReference type="NCBI Taxonomy" id="207954"/>
    <lineage>
        <taxon>Bacteria</taxon>
        <taxon>Pseudomonadati</taxon>
        <taxon>Pseudomonadota</taxon>
        <taxon>Gammaproteobacteria</taxon>
        <taxon>Oceanospirillales</taxon>
        <taxon>Oceanospirillaceae</taxon>
        <taxon>Neptuniibacter</taxon>
    </lineage>
</organism>
<dbReference type="AlphaFoldDB" id="A0A7U8GTU1"/>
<evidence type="ECO:0000313" key="1">
    <source>
        <dbReference type="EMBL" id="EAR62485.1"/>
    </source>
</evidence>
<gene>
    <name evidence="1" type="ORF">MED92_05188</name>
</gene>
<keyword evidence="2" id="KW-1185">Reference proteome</keyword>
<dbReference type="EMBL" id="AAOW01000002">
    <property type="protein sequence ID" value="EAR62485.1"/>
    <property type="molecule type" value="Genomic_DNA"/>
</dbReference>
<reference evidence="1 2" key="1">
    <citation type="submission" date="2006-02" db="EMBL/GenBank/DDBJ databases">
        <authorList>
            <person name="Pinhassi J."/>
            <person name="Pedros-Alio C."/>
            <person name="Ferriera S."/>
            <person name="Johnson J."/>
            <person name="Kravitz S."/>
            <person name="Halpern A."/>
            <person name="Remington K."/>
            <person name="Beeson K."/>
            <person name="Tran B."/>
            <person name="Rogers Y.-H."/>
            <person name="Friedman R."/>
            <person name="Venter J.C."/>
        </authorList>
    </citation>
    <scope>NUCLEOTIDE SEQUENCE [LARGE SCALE GENOMIC DNA]</scope>
    <source>
        <strain evidence="1 2">MED92</strain>
    </source>
</reference>
<evidence type="ECO:0000313" key="2">
    <source>
        <dbReference type="Proteomes" id="UP000002171"/>
    </source>
</evidence>
<dbReference type="Proteomes" id="UP000002171">
    <property type="component" value="Unassembled WGS sequence"/>
</dbReference>
<comment type="caution">
    <text evidence="1">The sequence shown here is derived from an EMBL/GenBank/DDBJ whole genome shotgun (WGS) entry which is preliminary data.</text>
</comment>
<sequence length="34" mass="4068">MQKPLKSIKEQPELIIWRTTWNKKGGFNILKPPF</sequence>
<proteinExistence type="predicted"/>
<protein>
    <submittedName>
        <fullName evidence="1">Uncharacterized protein</fullName>
    </submittedName>
</protein>
<accession>A0A7U8GTU1</accession>
<name>A0A7U8GTU1_NEPCE</name>